<evidence type="ECO:0000256" key="1">
    <source>
        <dbReference type="SAM" id="MobiDB-lite"/>
    </source>
</evidence>
<feature type="compositionally biased region" description="Basic and acidic residues" evidence="1">
    <location>
        <begin position="181"/>
        <end position="197"/>
    </location>
</feature>
<sequence>MFKSPKKAWPNTPATFRCPILWLILEVAGLVVVDVEPLKVVLLVGAVGLDVLAVVLDLGVVDAVDAVPGDARAHRLALVALEVGLPAVAAAARLVVLVGHDLALVVEQPPDPVAHLVAEVLLLGDEDDVVPHLAQHHVLALGRAVRLAGLDGVELGALLDDVAGFFASSETGRTHFRRLGHGGDDGGRTDEELHETC</sequence>
<dbReference type="Proteomes" id="UP001390339">
    <property type="component" value="Unassembled WGS sequence"/>
</dbReference>
<comment type="caution">
    <text evidence="2">The sequence shown here is derived from an EMBL/GenBank/DDBJ whole genome shotgun (WGS) entry which is preliminary data.</text>
</comment>
<name>A0ABR2IBL8_9PEZI</name>
<evidence type="ECO:0000313" key="3">
    <source>
        <dbReference type="Proteomes" id="UP001390339"/>
    </source>
</evidence>
<organism evidence="2 3">
    <name type="scientific">Apiospora arundinis</name>
    <dbReference type="NCBI Taxonomy" id="335852"/>
    <lineage>
        <taxon>Eukaryota</taxon>
        <taxon>Fungi</taxon>
        <taxon>Dikarya</taxon>
        <taxon>Ascomycota</taxon>
        <taxon>Pezizomycotina</taxon>
        <taxon>Sordariomycetes</taxon>
        <taxon>Xylariomycetidae</taxon>
        <taxon>Amphisphaeriales</taxon>
        <taxon>Apiosporaceae</taxon>
        <taxon>Apiospora</taxon>
    </lineage>
</organism>
<gene>
    <name evidence="2" type="ORF">PGQ11_010749</name>
</gene>
<keyword evidence="3" id="KW-1185">Reference proteome</keyword>
<accession>A0ABR2IBL8</accession>
<evidence type="ECO:0000313" key="2">
    <source>
        <dbReference type="EMBL" id="KAK8860015.1"/>
    </source>
</evidence>
<feature type="region of interest" description="Disordered" evidence="1">
    <location>
        <begin position="177"/>
        <end position="197"/>
    </location>
</feature>
<dbReference type="EMBL" id="JAPCWZ010000006">
    <property type="protein sequence ID" value="KAK8860015.1"/>
    <property type="molecule type" value="Genomic_DNA"/>
</dbReference>
<protein>
    <submittedName>
        <fullName evidence="2">Uncharacterized protein</fullName>
    </submittedName>
</protein>
<proteinExistence type="predicted"/>
<reference evidence="2 3" key="1">
    <citation type="journal article" date="2024" name="IMA Fungus">
        <title>Apiospora arundinis, a panoply of carbohydrate-active enzymes and secondary metabolites.</title>
        <authorList>
            <person name="Sorensen T."/>
            <person name="Petersen C."/>
            <person name="Muurmann A.T."/>
            <person name="Christiansen J.V."/>
            <person name="Brundto M.L."/>
            <person name="Overgaard C.K."/>
            <person name="Boysen A.T."/>
            <person name="Wollenberg R.D."/>
            <person name="Larsen T.O."/>
            <person name="Sorensen J.L."/>
            <person name="Nielsen K.L."/>
            <person name="Sondergaard T.E."/>
        </authorList>
    </citation>
    <scope>NUCLEOTIDE SEQUENCE [LARGE SCALE GENOMIC DNA]</scope>
    <source>
        <strain evidence="2 3">AAU 773</strain>
    </source>
</reference>